<evidence type="ECO:0000256" key="1">
    <source>
        <dbReference type="SAM" id="MobiDB-lite"/>
    </source>
</evidence>
<sequence>MSISSANHVSAAQLDAAIAKDSDEFIPTYQFTRIITINHDGDAELQRLVGDGIKVSFDIDKSNADSIISQINAELEKKSFAKVTDVSGKYSALVSVQEKSIGIEYRIVLNPTIQNHYVGDSSTLDSQWRGFSIEGVIPVDTEYGEYDINSPSSVLAVSHGMVLEYLSGSEAMEILESPLIDAAGISEFPLHRWESMFDPTAKMSETVDFKFSGTVITNYSMGICTVYIGFCEDKKMYQEFTIDGEEYSIRSIESQDDATIVIEGYVNESRIGKVEVFAIQDDAPVIVKEDDMQVVAMYGISGLGVAAAVGFFVISDRKAKRTSSEQSGIDPAHLESVPISSSVGGYRTNRGTSQLKT</sequence>
<evidence type="ECO:0000256" key="2">
    <source>
        <dbReference type="SAM" id="Phobius"/>
    </source>
</evidence>
<evidence type="ECO:0000313" key="3">
    <source>
        <dbReference type="EMBL" id="QLH04267.1"/>
    </source>
</evidence>
<reference evidence="3 4" key="1">
    <citation type="submission" date="2018-02" db="EMBL/GenBank/DDBJ databases">
        <title>Complete genome of Nitrosopumilus oxyclinae HCE1.</title>
        <authorList>
            <person name="Qin W."/>
            <person name="Zheng Y."/>
            <person name="Stahl D.A."/>
        </authorList>
    </citation>
    <scope>NUCLEOTIDE SEQUENCE [LARGE SCALE GENOMIC DNA]</scope>
    <source>
        <strain evidence="3 4">HCE1</strain>
    </source>
</reference>
<dbReference type="Proteomes" id="UP000509441">
    <property type="component" value="Chromosome"/>
</dbReference>
<dbReference type="AlphaFoldDB" id="A0A7D5M448"/>
<dbReference type="GeneID" id="56060738"/>
<name>A0A7D5M448_9ARCH</name>
<feature type="region of interest" description="Disordered" evidence="1">
    <location>
        <begin position="323"/>
        <end position="357"/>
    </location>
</feature>
<dbReference type="EMBL" id="CP026994">
    <property type="protein sequence ID" value="QLH04267.1"/>
    <property type="molecule type" value="Genomic_DNA"/>
</dbReference>
<feature type="transmembrane region" description="Helical" evidence="2">
    <location>
        <begin position="295"/>
        <end position="314"/>
    </location>
</feature>
<accession>A0A7D5M448</accession>
<gene>
    <name evidence="3" type="ORF">C5F49_02260</name>
</gene>
<keyword evidence="2" id="KW-0812">Transmembrane</keyword>
<dbReference type="OrthoDB" id="2928at2157"/>
<feature type="compositionally biased region" description="Polar residues" evidence="1">
    <location>
        <begin position="338"/>
        <end position="357"/>
    </location>
</feature>
<keyword evidence="4" id="KW-1185">Reference proteome</keyword>
<evidence type="ECO:0000313" key="4">
    <source>
        <dbReference type="Proteomes" id="UP000509441"/>
    </source>
</evidence>
<keyword evidence="2" id="KW-1133">Transmembrane helix</keyword>
<dbReference type="KEGG" id="nox:C5F49_02260"/>
<keyword evidence="2" id="KW-0472">Membrane</keyword>
<protein>
    <submittedName>
        <fullName evidence="3">Uncharacterized protein</fullName>
    </submittedName>
</protein>
<dbReference type="RefSeq" id="WP_179363144.1">
    <property type="nucleotide sequence ID" value="NZ_CP026994.1"/>
</dbReference>
<organism evidence="3 4">
    <name type="scientific">Nitrosopumilus oxyclinae</name>
    <dbReference type="NCBI Taxonomy" id="1959104"/>
    <lineage>
        <taxon>Archaea</taxon>
        <taxon>Nitrososphaerota</taxon>
        <taxon>Nitrososphaeria</taxon>
        <taxon>Nitrosopumilales</taxon>
        <taxon>Nitrosopumilaceae</taxon>
        <taxon>Nitrosopumilus</taxon>
    </lineage>
</organism>
<proteinExistence type="predicted"/>